<dbReference type="EMBL" id="CABVLI010000028">
    <property type="protein sequence ID" value="VVS99900.1"/>
    <property type="molecule type" value="Genomic_DNA"/>
</dbReference>
<proteinExistence type="predicted"/>
<organism evidence="2 3">
    <name type="scientific">Sphingomonas aurantiaca</name>
    <dbReference type="NCBI Taxonomy" id="185949"/>
    <lineage>
        <taxon>Bacteria</taxon>
        <taxon>Pseudomonadati</taxon>
        <taxon>Pseudomonadota</taxon>
        <taxon>Alphaproteobacteria</taxon>
        <taxon>Sphingomonadales</taxon>
        <taxon>Sphingomonadaceae</taxon>
        <taxon>Sphingomonas</taxon>
    </lineage>
</organism>
<dbReference type="InterPro" id="IPR014914">
    <property type="entry name" value="RES_dom"/>
</dbReference>
<dbReference type="Proteomes" id="UP000326857">
    <property type="component" value="Unassembled WGS sequence"/>
</dbReference>
<dbReference type="AlphaFoldDB" id="A0A5E7Y325"/>
<protein>
    <recommendedName>
        <fullName evidence="1">RES domain-containing protein</fullName>
    </recommendedName>
</protein>
<name>A0A5E7Y325_9SPHN</name>
<gene>
    <name evidence="2" type="ORF">SPHINGO391_340006</name>
</gene>
<sequence>MTALAPTGLVPKPPTAFATHVTDLPVGAVLWRIHAEKLAGDAFNSGFGASRFAPIGPVRKRVPTAYAADGFEAAVYETIFHDLDPAHSFKTYSLSKLADVRCSVLRVASPLGLRSFLAPDLMKLGVARNQLIDTLAREFPDTRRWSAALHRKDVATHGMVWESRAYPSSLAMMFFGDRMPTGALSVVSTVRIDADPSLAMRFKTLADRSGITLTV</sequence>
<evidence type="ECO:0000313" key="2">
    <source>
        <dbReference type="EMBL" id="VVS99900.1"/>
    </source>
</evidence>
<evidence type="ECO:0000259" key="1">
    <source>
        <dbReference type="SMART" id="SM00953"/>
    </source>
</evidence>
<feature type="domain" description="RES" evidence="1">
    <location>
        <begin position="43"/>
        <end position="187"/>
    </location>
</feature>
<dbReference type="SMART" id="SM00953">
    <property type="entry name" value="RES"/>
    <property type="match status" value="1"/>
</dbReference>
<reference evidence="2 3" key="1">
    <citation type="submission" date="2019-09" db="EMBL/GenBank/DDBJ databases">
        <authorList>
            <person name="Dittami M. S."/>
        </authorList>
    </citation>
    <scope>NUCLEOTIDE SEQUENCE [LARGE SCALE GENOMIC DNA]</scope>
    <source>
        <strain evidence="2">SPHINGO391</strain>
    </source>
</reference>
<accession>A0A5E7Y325</accession>
<dbReference type="Pfam" id="PF08808">
    <property type="entry name" value="RES"/>
    <property type="match status" value="1"/>
</dbReference>
<evidence type="ECO:0000313" key="3">
    <source>
        <dbReference type="Proteomes" id="UP000326857"/>
    </source>
</evidence>
<dbReference type="RefSeq" id="WP_151989835.1">
    <property type="nucleotide sequence ID" value="NZ_LR701527.1"/>
</dbReference>